<proteinExistence type="predicted"/>
<evidence type="ECO:0000313" key="3">
    <source>
        <dbReference type="Proteomes" id="UP001611383"/>
    </source>
</evidence>
<protein>
    <submittedName>
        <fullName evidence="2">Carbohydrate porin</fullName>
    </submittedName>
</protein>
<gene>
    <name evidence="2" type="ORF">F0U60_36705</name>
</gene>
<evidence type="ECO:0000313" key="2">
    <source>
        <dbReference type="EMBL" id="WNG49043.1"/>
    </source>
</evidence>
<dbReference type="SUPFAM" id="SSF56935">
    <property type="entry name" value="Porins"/>
    <property type="match status" value="1"/>
</dbReference>
<dbReference type="InterPro" id="IPR003192">
    <property type="entry name" value="Porin_LamB"/>
</dbReference>
<dbReference type="InterPro" id="IPR036998">
    <property type="entry name" value="Porin_LamB_sf"/>
</dbReference>
<evidence type="ECO:0000256" key="1">
    <source>
        <dbReference type="SAM" id="SignalP"/>
    </source>
</evidence>
<sequence length="458" mass="50232">MMTSPGVLARTRAHGACFPLCLLVLLAVAPSASASVLADRLELSMYGRVGLAWAPNSGRFIQGKTFNLTGSPIGGRLEEGDYLEPTIRLHMFEKSEDPAAPYADMVLTPSMYSRTGLFIGIFSNRFTETLQIELFQAYVEAGNILLPKLKLWGGARFYRGTDVHISDYFYFNNLTGQGVGAAYGPLDVAVLLQTSGSGAQYNFDVDGDGDLDLRRQRTVFVGQYVHKLEAGHSFHLLGEFHLLPELRTRLETGEEVGLPSDFGWVAGVKAHLSLGKDNFNDLSVRYGSRIASGSRAGAQTWDSFGLPGERNLYADAAGVEVVDHFLYNFSRLFSLNAYGILHWNQGAREAPSPRSLDFAVGARSTLYLADQFHLINEATFQGLQTGSGPMATAVKLTLMPTIVPSGQRSVWARPHLRLFYTVAFYDDDAVAGLLSPYLQTVGATSVGHYLGTRVEWWF</sequence>
<dbReference type="Gene3D" id="2.40.170.10">
    <property type="entry name" value="Porin, LamB type"/>
    <property type="match status" value="1"/>
</dbReference>
<dbReference type="Pfam" id="PF02264">
    <property type="entry name" value="LamB"/>
    <property type="match status" value="1"/>
</dbReference>
<keyword evidence="3" id="KW-1185">Reference proteome</keyword>
<name>A0ABY9X0Z8_9BACT</name>
<dbReference type="Proteomes" id="UP001611383">
    <property type="component" value="Chromosome"/>
</dbReference>
<keyword evidence="1" id="KW-0732">Signal</keyword>
<dbReference type="EMBL" id="CP043494">
    <property type="protein sequence ID" value="WNG49043.1"/>
    <property type="molecule type" value="Genomic_DNA"/>
</dbReference>
<feature type="signal peptide" evidence="1">
    <location>
        <begin position="1"/>
        <end position="34"/>
    </location>
</feature>
<reference evidence="2 3" key="1">
    <citation type="submission" date="2019-08" db="EMBL/GenBank/DDBJ databases">
        <title>Archangium and Cystobacter genomes.</title>
        <authorList>
            <person name="Chen I.-C.K."/>
            <person name="Wielgoss S."/>
        </authorList>
    </citation>
    <scope>NUCLEOTIDE SEQUENCE [LARGE SCALE GENOMIC DNA]</scope>
    <source>
        <strain evidence="2 3">Cbm 6</strain>
    </source>
</reference>
<accession>A0ABY9X0Z8</accession>
<organism evidence="2 3">
    <name type="scientific">Archangium minus</name>
    <dbReference type="NCBI Taxonomy" id="83450"/>
    <lineage>
        <taxon>Bacteria</taxon>
        <taxon>Pseudomonadati</taxon>
        <taxon>Myxococcota</taxon>
        <taxon>Myxococcia</taxon>
        <taxon>Myxococcales</taxon>
        <taxon>Cystobacterineae</taxon>
        <taxon>Archangiaceae</taxon>
        <taxon>Archangium</taxon>
    </lineage>
</organism>
<feature type="chain" id="PRO_5045780673" evidence="1">
    <location>
        <begin position="35"/>
        <end position="458"/>
    </location>
</feature>